<reference evidence="1" key="1">
    <citation type="journal article" date="2013" name="Nature">
        <title>Draft genome of the wheat A-genome progenitor Triticum urartu.</title>
        <authorList>
            <person name="Ling H.Q."/>
            <person name="Zhao S."/>
            <person name="Liu D."/>
            <person name="Wang J."/>
            <person name="Sun H."/>
            <person name="Zhang C."/>
            <person name="Fan H."/>
            <person name="Li D."/>
            <person name="Dong L."/>
            <person name="Tao Y."/>
            <person name="Gao C."/>
            <person name="Wu H."/>
            <person name="Li Y."/>
            <person name="Cui Y."/>
            <person name="Guo X."/>
            <person name="Zheng S."/>
            <person name="Wang B."/>
            <person name="Yu K."/>
            <person name="Liang Q."/>
            <person name="Yang W."/>
            <person name="Lou X."/>
            <person name="Chen J."/>
            <person name="Feng M."/>
            <person name="Jian J."/>
            <person name="Zhang X."/>
            <person name="Luo G."/>
            <person name="Jiang Y."/>
            <person name="Liu J."/>
            <person name="Wang Z."/>
            <person name="Sha Y."/>
            <person name="Zhang B."/>
            <person name="Wu H."/>
            <person name="Tang D."/>
            <person name="Shen Q."/>
            <person name="Xue P."/>
            <person name="Zou S."/>
            <person name="Wang X."/>
            <person name="Liu X."/>
            <person name="Wang F."/>
            <person name="Yang Y."/>
            <person name="An X."/>
            <person name="Dong Z."/>
            <person name="Zhang K."/>
            <person name="Zhang X."/>
            <person name="Luo M.C."/>
            <person name="Dvorak J."/>
            <person name="Tong Y."/>
            <person name="Wang J."/>
            <person name="Yang H."/>
            <person name="Li Z."/>
            <person name="Wang D."/>
            <person name="Zhang A."/>
            <person name="Wang J."/>
        </authorList>
    </citation>
    <scope>NUCLEOTIDE SEQUENCE</scope>
</reference>
<dbReference type="OMA" id="MVRKRFQ"/>
<dbReference type="PANTHER" id="PTHR36077:SF1">
    <property type="entry name" value="HOMEOBOX PROSPERO PROTEIN"/>
    <property type="match status" value="1"/>
</dbReference>
<name>M7ZXK4_TRIUA</name>
<dbReference type="AlphaFoldDB" id="M7ZXK4"/>
<protein>
    <recommendedName>
        <fullName evidence="2">Homeobox prospero protein</fullName>
    </recommendedName>
</protein>
<evidence type="ECO:0000313" key="1">
    <source>
        <dbReference type="EMBL" id="EMS64802.1"/>
    </source>
</evidence>
<organism evidence="1">
    <name type="scientific">Triticum urartu</name>
    <name type="common">Red wild einkorn</name>
    <name type="synonym">Crithodium urartu</name>
    <dbReference type="NCBI Taxonomy" id="4572"/>
    <lineage>
        <taxon>Eukaryota</taxon>
        <taxon>Viridiplantae</taxon>
        <taxon>Streptophyta</taxon>
        <taxon>Embryophyta</taxon>
        <taxon>Tracheophyta</taxon>
        <taxon>Spermatophyta</taxon>
        <taxon>Magnoliopsida</taxon>
        <taxon>Liliopsida</taxon>
        <taxon>Poales</taxon>
        <taxon>Poaceae</taxon>
        <taxon>BOP clade</taxon>
        <taxon>Pooideae</taxon>
        <taxon>Triticodae</taxon>
        <taxon>Triticeae</taxon>
        <taxon>Triticinae</taxon>
        <taxon>Triticum</taxon>
    </lineage>
</organism>
<accession>M7ZXK4</accession>
<dbReference type="EMBL" id="KD052040">
    <property type="protein sequence ID" value="EMS64802.1"/>
    <property type="molecule type" value="Genomic_DNA"/>
</dbReference>
<proteinExistence type="predicted"/>
<dbReference type="PANTHER" id="PTHR36077">
    <property type="entry name" value="BNAA02G07370D PROTEIN"/>
    <property type="match status" value="1"/>
</dbReference>
<evidence type="ECO:0008006" key="2">
    <source>
        <dbReference type="Google" id="ProtNLM"/>
    </source>
</evidence>
<dbReference type="eggNOG" id="ENOG502RXPN">
    <property type="taxonomic scope" value="Eukaryota"/>
</dbReference>
<dbReference type="STRING" id="4572.M7ZXK4"/>
<sequence length="176" mass="20474">MVSPDSAKWLEAMKSEMGSMYENKVSTMLRSFPQAHRLLKRLGFEKGDAYFFKQMGKGMLCTYALFGAAWFWNETSPLGWWTLKPRPKEEKEMAHLYERREFPYPGDEEAVEEFIKSGGALGTTIGPKGFADANMDSDNMQKQLQSKKFDQEARKLWFRMRNEVVQELQEKGFDVE</sequence>
<gene>
    <name evidence="1" type="ORF">TRIUR3_02062</name>
</gene>